<accession>A0A9X2C2K9</accession>
<dbReference type="Pfam" id="PF05930">
    <property type="entry name" value="Phage_AlpA"/>
    <property type="match status" value="1"/>
</dbReference>
<organism evidence="1 2">
    <name type="scientific">Scleromatobacter humisilvae</name>
    <dbReference type="NCBI Taxonomy" id="2897159"/>
    <lineage>
        <taxon>Bacteria</taxon>
        <taxon>Pseudomonadati</taxon>
        <taxon>Pseudomonadota</taxon>
        <taxon>Betaproteobacteria</taxon>
        <taxon>Burkholderiales</taxon>
        <taxon>Sphaerotilaceae</taxon>
        <taxon>Scleromatobacter</taxon>
    </lineage>
</organism>
<keyword evidence="2" id="KW-1185">Reference proteome</keyword>
<gene>
    <name evidence="1" type="ORF">LPC04_27480</name>
</gene>
<evidence type="ECO:0000313" key="1">
    <source>
        <dbReference type="EMBL" id="MCK9689477.1"/>
    </source>
</evidence>
<comment type="caution">
    <text evidence="1">The sequence shown here is derived from an EMBL/GenBank/DDBJ whole genome shotgun (WGS) entry which is preliminary data.</text>
</comment>
<dbReference type="InterPro" id="IPR010260">
    <property type="entry name" value="AlpA"/>
</dbReference>
<protein>
    <submittedName>
        <fullName evidence="1">AlpA family transcriptional regulator</fullName>
    </submittedName>
</protein>
<sequence>MNWTGLGRSTIYRMIAANKFPAPVVLATRAVAWRVTDLERWSADRPASSH</sequence>
<dbReference type="EMBL" id="JAJLJH010000015">
    <property type="protein sequence ID" value="MCK9689477.1"/>
    <property type="molecule type" value="Genomic_DNA"/>
</dbReference>
<reference evidence="1" key="1">
    <citation type="submission" date="2021-11" db="EMBL/GenBank/DDBJ databases">
        <title>BS-T2-15 a new species belonging to the Comamonadaceae family isolated from the soil of a French oak forest.</title>
        <authorList>
            <person name="Mieszkin S."/>
            <person name="Alain K."/>
        </authorList>
    </citation>
    <scope>NUCLEOTIDE SEQUENCE</scope>
    <source>
        <strain evidence="1">BS-T2-15</strain>
    </source>
</reference>
<evidence type="ECO:0000313" key="2">
    <source>
        <dbReference type="Proteomes" id="UP001139353"/>
    </source>
</evidence>
<dbReference type="Proteomes" id="UP001139353">
    <property type="component" value="Unassembled WGS sequence"/>
</dbReference>
<proteinExistence type="predicted"/>
<name>A0A9X2C2K9_9BURK</name>
<dbReference type="Gene3D" id="1.10.238.160">
    <property type="match status" value="1"/>
</dbReference>
<dbReference type="AlphaFoldDB" id="A0A9X2C2K9"/>